<evidence type="ECO:0000313" key="1">
    <source>
        <dbReference type="EMBL" id="EAY30340.1"/>
    </source>
</evidence>
<accession>A1ZH71</accession>
<gene>
    <name evidence="1" type="ORF">M23134_08169</name>
</gene>
<comment type="caution">
    <text evidence="1">The sequence shown here is derived from an EMBL/GenBank/DDBJ whole genome shotgun (WGS) entry which is preliminary data.</text>
</comment>
<dbReference type="Proteomes" id="UP000004095">
    <property type="component" value="Unassembled WGS sequence"/>
</dbReference>
<protein>
    <submittedName>
        <fullName evidence="1">Uncharacterized protein</fullName>
    </submittedName>
</protein>
<reference evidence="1 2" key="1">
    <citation type="submission" date="2007-01" db="EMBL/GenBank/DDBJ databases">
        <authorList>
            <person name="Haygood M."/>
            <person name="Podell S."/>
            <person name="Anderson C."/>
            <person name="Hopkinson B."/>
            <person name="Roe K."/>
            <person name="Barbeau K."/>
            <person name="Gaasterland T."/>
            <person name="Ferriera S."/>
            <person name="Johnson J."/>
            <person name="Kravitz S."/>
            <person name="Beeson K."/>
            <person name="Sutton G."/>
            <person name="Rogers Y.-H."/>
            <person name="Friedman R."/>
            <person name="Frazier M."/>
            <person name="Venter J.C."/>
        </authorList>
    </citation>
    <scope>NUCLEOTIDE SEQUENCE [LARGE SCALE GENOMIC DNA]</scope>
    <source>
        <strain evidence="1 2">ATCC 23134</strain>
    </source>
</reference>
<name>A1ZH71_MICM2</name>
<sequence length="74" mass="8816">MSKPILCDVKSIDKFKEVFRVEAGSYDIFMRKMGEVFQFNWYYVLASKGEYLYSLFANACNKDFVWDCENELPF</sequence>
<evidence type="ECO:0000313" key="2">
    <source>
        <dbReference type="Proteomes" id="UP000004095"/>
    </source>
</evidence>
<dbReference type="AlphaFoldDB" id="A1ZH71"/>
<proteinExistence type="predicted"/>
<organism evidence="1 2">
    <name type="scientific">Microscilla marina ATCC 23134</name>
    <dbReference type="NCBI Taxonomy" id="313606"/>
    <lineage>
        <taxon>Bacteria</taxon>
        <taxon>Pseudomonadati</taxon>
        <taxon>Bacteroidota</taxon>
        <taxon>Cytophagia</taxon>
        <taxon>Cytophagales</taxon>
        <taxon>Microscillaceae</taxon>
        <taxon>Microscilla</taxon>
    </lineage>
</organism>
<dbReference type="RefSeq" id="WP_002695295.1">
    <property type="nucleotide sequence ID" value="NZ_AAWS01000007.1"/>
</dbReference>
<keyword evidence="2" id="KW-1185">Reference proteome</keyword>
<dbReference type="EMBL" id="AAWS01000007">
    <property type="protein sequence ID" value="EAY30340.1"/>
    <property type="molecule type" value="Genomic_DNA"/>
</dbReference>